<dbReference type="HGNC" id="HGNC:13286">
    <property type="gene designation" value="FIGNL1"/>
</dbReference>
<keyword evidence="2" id="KW-1185">Reference proteome</keyword>
<dbReference type="OrthoDB" id="10251136at2759"/>
<dbReference type="AlphaFoldDB" id="C9JTG6"/>
<organism evidence="1 2">
    <name type="scientific">Homo sapiens</name>
    <name type="common">Human</name>
    <dbReference type="NCBI Taxonomy" id="9606"/>
    <lineage>
        <taxon>Eukaryota</taxon>
        <taxon>Metazoa</taxon>
        <taxon>Chordata</taxon>
        <taxon>Craniata</taxon>
        <taxon>Vertebrata</taxon>
        <taxon>Euteleostomi</taxon>
        <taxon>Mammalia</taxon>
        <taxon>Eutheria</taxon>
        <taxon>Euarchontoglires</taxon>
        <taxon>Primates</taxon>
        <taxon>Haplorrhini</taxon>
        <taxon>Catarrhini</taxon>
        <taxon>Hominidae</taxon>
        <taxon>Homo</taxon>
    </lineage>
</organism>
<gene>
    <name evidence="1" type="primary">FIGNL1</name>
</gene>
<dbReference type="UCSC" id="uc064dqb.1">
    <property type="organism name" value="human"/>
</dbReference>
<evidence type="ECO:0007829" key="3">
    <source>
        <dbReference type="PeptideAtlas" id="C9JTG6"/>
    </source>
</evidence>
<name>C9JTG6_HUMAN</name>
<reference evidence="1" key="4">
    <citation type="submission" date="2025-08" db="UniProtKB">
        <authorList>
            <consortium name="Ensembl"/>
        </authorList>
    </citation>
    <scope>IDENTIFICATION</scope>
</reference>
<dbReference type="EMBL" id="AC018705">
    <property type="status" value="NOT_ANNOTATED_CDS"/>
    <property type="molecule type" value="Genomic_DNA"/>
</dbReference>
<dbReference type="Bgee" id="ENSG00000132436">
    <property type="expression patterns" value="Expressed in secondary oocyte and 169 other cell types or tissues"/>
</dbReference>
<dbReference type="ExpressionAtlas" id="C9JTG6">
    <property type="expression patterns" value="baseline and differential"/>
</dbReference>
<dbReference type="Ensembl" id="ENST00000420829.5">
    <property type="protein sequence ID" value="ENSP00000409281.1"/>
    <property type="gene ID" value="ENSG00000132436.13"/>
</dbReference>
<dbReference type="OpenTargets" id="ENSG00000132436"/>
<dbReference type="OMA" id="YSDKWES"/>
<evidence type="ECO:0000313" key="1">
    <source>
        <dbReference type="Ensembl" id="ENSP00000409281.1"/>
    </source>
</evidence>
<dbReference type="ProteomicsDB" id="11594"/>
<reference evidence="1 2" key="2">
    <citation type="journal article" date="2003" name="Nature">
        <title>The DNA sequence of human chromosome 7.</title>
        <authorList>
            <person name="Hillier L.W."/>
            <person name="Fulton R.S."/>
            <person name="Fulton L.A."/>
            <person name="Graves T.A."/>
            <person name="Pepin K.H."/>
            <person name="Wagner-McPherson C."/>
            <person name="Layman D."/>
            <person name="Maas J."/>
            <person name="Jaeger S."/>
            <person name="Walker R."/>
            <person name="Wylie K."/>
            <person name="Sekhon M."/>
            <person name="Becker M.C."/>
            <person name="O'Laughlin M.D."/>
            <person name="Schaller M.E."/>
            <person name="Fewell G.A."/>
            <person name="Delehaunty K.D."/>
            <person name="Miner T.L."/>
            <person name="Nash W.E."/>
            <person name="Cordes M."/>
            <person name="Du H."/>
            <person name="Sun H."/>
            <person name="Edwards J."/>
            <person name="Bradshaw-Cordum H."/>
            <person name="Ali J."/>
            <person name="Andrews S."/>
            <person name="Isak A."/>
            <person name="Vanbrunt A."/>
            <person name="Nguyen C."/>
            <person name="Du F."/>
            <person name="Lamar B."/>
            <person name="Courtney L."/>
            <person name="Kalicki J."/>
            <person name="Ozersky P."/>
            <person name="Bielicki L."/>
            <person name="Scott K."/>
            <person name="Holmes A."/>
            <person name="Harkins R."/>
            <person name="Harris A."/>
            <person name="Strong C.M."/>
            <person name="Hou S."/>
            <person name="Tomlinson C."/>
            <person name="Dauphin-Kohlberg S."/>
            <person name="Kozlowicz-Reilly A."/>
            <person name="Leonard S."/>
            <person name="Rohlfing T."/>
            <person name="Rock S.M."/>
            <person name="Tin-Wollam A.M."/>
            <person name="Abbott A."/>
            <person name="Minx P."/>
            <person name="Maupin R."/>
            <person name="Strowmatt C."/>
            <person name="Latreille P."/>
            <person name="Miller N."/>
            <person name="Johnson D."/>
            <person name="Murray J."/>
            <person name="Woessner J.P."/>
            <person name="Wendl M.C."/>
            <person name="Yang S.P."/>
            <person name="Schultz B.R."/>
            <person name="Wallis J.W."/>
            <person name="Spieth J."/>
            <person name="Bieri T.A."/>
            <person name="Nelson J.O."/>
            <person name="Berkowicz N."/>
            <person name="Wohldmann P.E."/>
            <person name="Cook L.L."/>
            <person name="Hickenbotham M.T."/>
            <person name="Eldred J."/>
            <person name="Williams D."/>
            <person name="Bedell J.A."/>
            <person name="Mardis E.R."/>
            <person name="Clifton S.W."/>
            <person name="Chissoe S.L."/>
            <person name="Marra M.A."/>
            <person name="Raymond C."/>
            <person name="Haugen E."/>
            <person name="Gillett W."/>
            <person name="Zhou Y."/>
            <person name="James R."/>
            <person name="Phelps K."/>
            <person name="Iadanoto S."/>
            <person name="Bubb K."/>
            <person name="Simms E."/>
            <person name="Levy R."/>
            <person name="Clendenning J."/>
            <person name="Kaul R."/>
            <person name="Kent W.J."/>
            <person name="Furey T.S."/>
            <person name="Baertsch R.A."/>
            <person name="Brent M.R."/>
            <person name="Keibler E."/>
            <person name="Flicek P."/>
            <person name="Bork P."/>
            <person name="Suyama M."/>
            <person name="Bailey J.A."/>
            <person name="Portnoy M.E."/>
            <person name="Torrents D."/>
            <person name="Chinwalla A.T."/>
            <person name="Gish W.R."/>
            <person name="Eddy S.R."/>
            <person name="McPherson J.D."/>
            <person name="Olson M.V."/>
            <person name="Eichler E.E."/>
            <person name="Green E.D."/>
            <person name="Waterston R.H."/>
            <person name="Wilson R.K."/>
        </authorList>
    </citation>
    <scope>NUCLEOTIDE SEQUENCE [LARGE SCALE GENOMIC DNA]</scope>
</reference>
<protein>
    <submittedName>
        <fullName evidence="1">Fidgetin like 1</fullName>
    </submittedName>
</protein>
<dbReference type="Antibodypedia" id="27700">
    <property type="antibodies" value="143 antibodies from 26 providers"/>
</dbReference>
<keyword evidence="3 4" id="KW-1267">Proteomics identification</keyword>
<dbReference type="GeneTree" id="ENSGT00940000161552"/>
<dbReference type="Proteomes" id="UP000005640">
    <property type="component" value="Chromosome 7"/>
</dbReference>
<reference evidence="1 2" key="1">
    <citation type="journal article" date="2001" name="Nature">
        <title>Initial sequencing and analysis of the human genome.</title>
        <authorList>
            <consortium name="International Human Genome Sequencing Consortium"/>
            <person name="Lander E.S."/>
            <person name="Linton L.M."/>
            <person name="Birren B."/>
            <person name="Nusbaum C."/>
            <person name="Zody M.C."/>
            <person name="Baldwin J."/>
            <person name="Devon K."/>
            <person name="Dewar K."/>
            <person name="Doyle M."/>
            <person name="FitzHugh W."/>
            <person name="Funke R."/>
            <person name="Gage D."/>
            <person name="Harris K."/>
            <person name="Heaford A."/>
            <person name="Howland J."/>
            <person name="Kann L."/>
            <person name="Lehoczky J."/>
            <person name="LeVine R."/>
            <person name="McEwan P."/>
            <person name="McKernan K."/>
            <person name="Meldrim J."/>
            <person name="Mesirov J.P."/>
            <person name="Miranda C."/>
            <person name="Morris W."/>
            <person name="Naylor J."/>
            <person name="Raymond C."/>
            <person name="Rosetti M."/>
            <person name="Santos R."/>
            <person name="Sheridan A."/>
            <person name="Sougnez C."/>
            <person name="Stange-Thomann N."/>
            <person name="Stojanovic N."/>
            <person name="Subramanian A."/>
            <person name="Wyman D."/>
            <person name="Rogers J."/>
            <person name="Sulston J."/>
            <person name="Ainscough R."/>
            <person name="Beck S."/>
            <person name="Bentley D."/>
            <person name="Burton J."/>
            <person name="Clee C."/>
            <person name="Carter N."/>
            <person name="Coulson A."/>
            <person name="Deadman R."/>
            <person name="Deloukas P."/>
            <person name="Dunham A."/>
            <person name="Dunham I."/>
            <person name="Durbin R."/>
            <person name="French L."/>
            <person name="Grafham D."/>
            <person name="Gregory S."/>
            <person name="Hubbard T."/>
            <person name="Humphray S."/>
            <person name="Hunt A."/>
            <person name="Jones M."/>
            <person name="Lloyd C."/>
            <person name="McMurray A."/>
            <person name="Matthews L."/>
            <person name="Mercer S."/>
            <person name="Milne S."/>
            <person name="Mullikin J.C."/>
            <person name="Mungall A."/>
            <person name="Plumb R."/>
            <person name="Ross M."/>
            <person name="Shownkeen R."/>
            <person name="Sims S."/>
            <person name="Waterston R.H."/>
            <person name="Wilson R.K."/>
            <person name="Hillier L.W."/>
            <person name="McPherson J.D."/>
            <person name="Marra M.A."/>
            <person name="Mardis E.R."/>
            <person name="Fulton L.A."/>
            <person name="Chinwalla A.T."/>
            <person name="Pepin K.H."/>
            <person name="Gish W.R."/>
            <person name="Chissoe S.L."/>
            <person name="Wendl M.C."/>
            <person name="Delehaunty K.D."/>
            <person name="Miner T.L."/>
            <person name="Delehaunty A."/>
            <person name="Kramer J.B."/>
            <person name="Cook L.L."/>
            <person name="Fulton R.S."/>
            <person name="Johnson D.L."/>
            <person name="Minx P.J."/>
            <person name="Clifton S.W."/>
            <person name="Hawkins T."/>
            <person name="Branscomb E."/>
            <person name="Predki P."/>
            <person name="Richardson P."/>
            <person name="Wenning S."/>
            <person name="Slezak T."/>
            <person name="Doggett N."/>
            <person name="Cheng J.F."/>
            <person name="Olsen A."/>
            <person name="Lucas S."/>
            <person name="Elkin C."/>
            <person name="Uberbacher E."/>
            <person name="Frazier M."/>
            <person name="Gibbs R.A."/>
            <person name="Muzny D.M."/>
            <person name="Scherer S.E."/>
            <person name="Bouck J.B."/>
            <person name="Sodergren E.J."/>
            <person name="Worley K.C."/>
            <person name="Rives C.M."/>
            <person name="Gorrell J.H."/>
            <person name="Metzker M.L."/>
            <person name="Naylor S.L."/>
            <person name="Kucherlapati R.S."/>
            <person name="Nelson D.L."/>
            <person name="Weinstock G.M."/>
            <person name="Sakaki Y."/>
            <person name="Fujiyama A."/>
            <person name="Hattori M."/>
            <person name="Yada T."/>
            <person name="Toyoda A."/>
            <person name="Itoh T."/>
            <person name="Kawagoe C."/>
            <person name="Watanabe H."/>
            <person name="Totoki Y."/>
            <person name="Taylor T."/>
            <person name="Weissenbach J."/>
            <person name="Heilig R."/>
            <person name="Saurin W."/>
            <person name="Artiguenave F."/>
            <person name="Brottier P."/>
            <person name="Bruls T."/>
            <person name="Pelletier E."/>
            <person name="Robert C."/>
            <person name="Wincker P."/>
            <person name="Smith D.R."/>
            <person name="Doucette-Stamm L."/>
            <person name="Rubenfield M."/>
            <person name="Weinstock K."/>
            <person name="Lee H.M."/>
            <person name="Dubois J."/>
            <person name="Rosenthal A."/>
            <person name="Platzer M."/>
            <person name="Nyakatura G."/>
            <person name="Taudien S."/>
            <person name="Rump A."/>
            <person name="Yang H."/>
            <person name="Yu J."/>
            <person name="Wang J."/>
            <person name="Huang G."/>
            <person name="Gu J."/>
            <person name="Hood L."/>
            <person name="Rowen L."/>
            <person name="Madan A."/>
            <person name="Qin S."/>
            <person name="Davis R.W."/>
            <person name="Federspiel N.A."/>
            <person name="Abola A.P."/>
            <person name="Proctor M.J."/>
            <person name="Myers R.M."/>
            <person name="Schmutz J."/>
            <person name="Dickson M."/>
            <person name="Grimwood J."/>
            <person name="Cox D.R."/>
            <person name="Olson M.V."/>
            <person name="Kaul R."/>
            <person name="Raymond C."/>
            <person name="Shimizu N."/>
            <person name="Kawasaki K."/>
            <person name="Minoshima S."/>
            <person name="Evans G.A."/>
            <person name="Athanasiou M."/>
            <person name="Schultz R."/>
            <person name="Roe B.A."/>
            <person name="Chen F."/>
            <person name="Pan H."/>
            <person name="Ramser J."/>
            <person name="Lehrach H."/>
            <person name="Reinhardt R."/>
            <person name="McCombie W.R."/>
            <person name="de la Bastide M."/>
            <person name="Dedhia N."/>
            <person name="Blocker H."/>
            <person name="Hornischer K."/>
            <person name="Nordsiek G."/>
            <person name="Agarwala R."/>
            <person name="Aravind L."/>
            <person name="Bailey J.A."/>
            <person name="Bateman A."/>
            <person name="Batzoglou S."/>
            <person name="Birney E."/>
            <person name="Bork P."/>
            <person name="Brown D.G."/>
            <person name="Burge C.B."/>
            <person name="Cerutti L."/>
            <person name="Chen H.C."/>
            <person name="Church D."/>
            <person name="Clamp M."/>
            <person name="Copley R.R."/>
            <person name="Doerks T."/>
            <person name="Eddy S.R."/>
            <person name="Eichler E.E."/>
            <person name="Furey T.S."/>
            <person name="Galagan J."/>
            <person name="Gilbert J.G."/>
            <person name="Harmon C."/>
            <person name="Hayashizaki Y."/>
            <person name="Haussler D."/>
            <person name="Hermjakob H."/>
            <person name="Hokamp K."/>
            <person name="Jang W."/>
            <person name="Johnson L.S."/>
            <person name="Jones T.A."/>
            <person name="Kasif S."/>
            <person name="Kaspryzk A."/>
            <person name="Kennedy S."/>
            <person name="Kent W.J."/>
            <person name="Kitts P."/>
            <person name="Koonin E.V."/>
            <person name="Korf I."/>
            <person name="Kulp D."/>
            <person name="Lancet D."/>
            <person name="Lowe T.M."/>
            <person name="McLysaght A."/>
            <person name="Mikkelsen T."/>
            <person name="Moran J.V."/>
            <person name="Mulder N."/>
            <person name="Pollara V.J."/>
            <person name="Ponting C.P."/>
            <person name="Schuler G."/>
            <person name="Schultz J."/>
            <person name="Slater G."/>
            <person name="Smit A.F."/>
            <person name="Stupka E."/>
            <person name="Szustakowski J."/>
            <person name="Thierry-Mieg D."/>
            <person name="Thierry-Mieg J."/>
            <person name="Wagner L."/>
            <person name="Wallis J."/>
            <person name="Wheeler R."/>
            <person name="Williams A."/>
            <person name="Wolf Y.I."/>
            <person name="Wolfe K.H."/>
            <person name="Yang S.P."/>
            <person name="Yeh R.F."/>
            <person name="Collins F."/>
            <person name="Guyer M.S."/>
            <person name="Peterson J."/>
            <person name="Felsenfeld A."/>
            <person name="Wetterstrand K.A."/>
            <person name="Patrinos A."/>
            <person name="Morgan M.J."/>
            <person name="de Jong P."/>
            <person name="Catanese J.J."/>
            <person name="Osoegawa K."/>
            <person name="Shizuya H."/>
            <person name="Choi S."/>
            <person name="Chen Y.J."/>
        </authorList>
    </citation>
    <scope>NUCLEOTIDE SEQUENCE [LARGE SCALE GENOMIC DNA]</scope>
</reference>
<reference evidence="1" key="5">
    <citation type="submission" date="2025-09" db="UniProtKB">
        <authorList>
            <consortium name="Ensembl"/>
        </authorList>
    </citation>
    <scope>IDENTIFICATION</scope>
</reference>
<reference evidence="1 2" key="3">
    <citation type="journal article" date="2004" name="Nature">
        <title>Finishing the euchromatic sequence of the human genome.</title>
        <authorList>
            <consortium name="International Human Genome Sequencing Consortium"/>
        </authorList>
    </citation>
    <scope>NUCLEOTIDE SEQUENCE [LARGE SCALE GENOMIC DNA]</scope>
</reference>
<proteinExistence type="evidence at protein level"/>
<dbReference type="VEuPathDB" id="HostDB:ENSG00000132436"/>
<evidence type="ECO:0000313" key="2">
    <source>
        <dbReference type="Proteomes" id="UP000005640"/>
    </source>
</evidence>
<evidence type="ECO:0007829" key="4">
    <source>
        <dbReference type="ProteomicsDB" id="C9JTG6"/>
    </source>
</evidence>
<accession>C9JTG6</accession>
<dbReference type="Ensembl" id="ENST00000420829.5">
    <property type="protein sequence ID" value="ENSP00000409281.1"/>
    <property type="gene ID" value="ENSG00000132436.14"/>
</dbReference>
<dbReference type="MassIVE" id="C9JTG6"/>
<sequence length="53" mass="5994">MQTSSSRSVHLSEWQKNYFAITSGICTGPKADAYRAQILRIQYAWANSEISQV</sequence>
<feature type="non-terminal residue" evidence="1">
    <location>
        <position position="53"/>
    </location>
</feature>